<organism evidence="1 2">
    <name type="scientific">Alkaliphilus hydrothermalis</name>
    <dbReference type="NCBI Taxonomy" id="1482730"/>
    <lineage>
        <taxon>Bacteria</taxon>
        <taxon>Bacillati</taxon>
        <taxon>Bacillota</taxon>
        <taxon>Clostridia</taxon>
        <taxon>Peptostreptococcales</taxon>
        <taxon>Natronincolaceae</taxon>
        <taxon>Alkaliphilus</taxon>
    </lineage>
</organism>
<evidence type="ECO:0000313" key="1">
    <source>
        <dbReference type="EMBL" id="MBM7613846.1"/>
    </source>
</evidence>
<reference evidence="1 2" key="1">
    <citation type="submission" date="2021-01" db="EMBL/GenBank/DDBJ databases">
        <title>Genomic Encyclopedia of Type Strains, Phase IV (KMG-IV): sequencing the most valuable type-strain genomes for metagenomic binning, comparative biology and taxonomic classification.</title>
        <authorList>
            <person name="Goeker M."/>
        </authorList>
    </citation>
    <scope>NUCLEOTIDE SEQUENCE [LARGE SCALE GENOMIC DNA]</scope>
    <source>
        <strain evidence="1 2">DSM 25890</strain>
    </source>
</reference>
<proteinExistence type="predicted"/>
<dbReference type="Proteomes" id="UP001314796">
    <property type="component" value="Unassembled WGS sequence"/>
</dbReference>
<name>A0ABS2NLM9_9FIRM</name>
<protein>
    <submittedName>
        <fullName evidence="1">Uncharacterized protein</fullName>
    </submittedName>
</protein>
<comment type="caution">
    <text evidence="1">The sequence shown here is derived from an EMBL/GenBank/DDBJ whole genome shotgun (WGS) entry which is preliminary data.</text>
</comment>
<dbReference type="EMBL" id="JAFBEE010000001">
    <property type="protein sequence ID" value="MBM7613846.1"/>
    <property type="molecule type" value="Genomic_DNA"/>
</dbReference>
<dbReference type="RefSeq" id="WP_204400111.1">
    <property type="nucleotide sequence ID" value="NZ_JAFBEE010000001.1"/>
</dbReference>
<keyword evidence="2" id="KW-1185">Reference proteome</keyword>
<accession>A0ABS2NLM9</accession>
<sequence length="53" mass="6369">MITFQEENGSNVEEMYLLEFVYDCWRLTGKCIAVYKILQDIKRHRELMINNIG</sequence>
<evidence type="ECO:0000313" key="2">
    <source>
        <dbReference type="Proteomes" id="UP001314796"/>
    </source>
</evidence>
<gene>
    <name evidence="1" type="ORF">JOC73_000354</name>
</gene>